<comment type="caution">
    <text evidence="2">The sequence shown here is derived from an EMBL/GenBank/DDBJ whole genome shotgun (WGS) entry which is preliminary data.</text>
</comment>
<gene>
    <name evidence="2" type="ORF">OCV77_14355</name>
</gene>
<feature type="signal peptide" evidence="1">
    <location>
        <begin position="1"/>
        <end position="21"/>
    </location>
</feature>
<dbReference type="Proteomes" id="UP001652432">
    <property type="component" value="Unassembled WGS sequence"/>
</dbReference>
<feature type="chain" id="PRO_5046506859" evidence="1">
    <location>
        <begin position="22"/>
        <end position="183"/>
    </location>
</feature>
<evidence type="ECO:0000313" key="3">
    <source>
        <dbReference type="Proteomes" id="UP001652432"/>
    </source>
</evidence>
<reference evidence="2 3" key="1">
    <citation type="journal article" date="2021" name="ISME Commun">
        <title>Automated analysis of genomic sequences facilitates high-throughput and comprehensive description of bacteria.</title>
        <authorList>
            <person name="Hitch T.C.A."/>
        </authorList>
    </citation>
    <scope>NUCLEOTIDE SEQUENCE [LARGE SCALE GENOMIC DNA]</scope>
    <source>
        <strain evidence="2 3">Sanger_18</strain>
    </source>
</reference>
<dbReference type="RefSeq" id="WP_262575686.1">
    <property type="nucleotide sequence ID" value="NZ_JAOQKJ010000015.1"/>
</dbReference>
<proteinExistence type="predicted"/>
<keyword evidence="1" id="KW-0732">Signal</keyword>
<protein>
    <submittedName>
        <fullName evidence="2">Uncharacterized protein</fullName>
    </submittedName>
</protein>
<evidence type="ECO:0000313" key="2">
    <source>
        <dbReference type="EMBL" id="MCU6745654.1"/>
    </source>
</evidence>
<evidence type="ECO:0000256" key="1">
    <source>
        <dbReference type="SAM" id="SignalP"/>
    </source>
</evidence>
<dbReference type="EMBL" id="JAOQKJ010000015">
    <property type="protein sequence ID" value="MCU6745654.1"/>
    <property type="molecule type" value="Genomic_DNA"/>
</dbReference>
<keyword evidence="3" id="KW-1185">Reference proteome</keyword>
<sequence length="183" mass="18694">MKKLIACTLIGAMLCGMTVSAAGSPSAAVVASSVSATVEAAAAAESKSVGEYTNNAIVETPGLPDALPTGQGGHVIINGAPSNVIFFLTKANAATVKDAKAQATELGGKVLSVFGTKAVVGKFESAQVNFYMKGVKAGQSIKVYQKVNGAWVEVKVVEIREDHVVVDMTSHGTLAFIEVPAAQ</sequence>
<organism evidence="2 3">
    <name type="scientific">Suilimivivens aceti</name>
    <dbReference type="NCBI Taxonomy" id="2981774"/>
    <lineage>
        <taxon>Bacteria</taxon>
        <taxon>Bacillati</taxon>
        <taxon>Bacillota</taxon>
        <taxon>Clostridia</taxon>
        <taxon>Lachnospirales</taxon>
        <taxon>Lachnospiraceae</taxon>
        <taxon>Suilimivivens</taxon>
    </lineage>
</organism>
<name>A0ABT2T5W8_9FIRM</name>
<accession>A0ABT2T5W8</accession>